<comment type="caution">
    <text evidence="1">The sequence shown here is derived from an EMBL/GenBank/DDBJ whole genome shotgun (WGS) entry which is preliminary data.</text>
</comment>
<sequence>MDSLPNEILCRALRAAFVSFAEVDANSALQREVLRSVCPLWRDAIDSDAHAWSYIFITYSTPSDKLDLWLSKSKTVPLLVDMHFPNTLAPLEVQRLPDLLGVLVPFAPRCARLRIRVANNRIGVYTFGLLAALQLDGLAALDIIMAPPYQSPRIPTFAHTPPPILTRLSFYHSFPTWGDRSAFASVTFLTLSNLTLFPRPFLAELREFFASMLFLEHLVLNYVDPHMITLPSGPNRRIILDRLLCLEFAMKRARCLEFLMVLSAPNLESLSVTLDREEDVLPCLQQCGSRFSSVMSLQVACCFTSYSVLASGLEGFHALVYLDGRKSPGFPLAFYGAALTTANLCPELYKVCVSDLPVALVEDILRGHLASSFRPNMVVCANAPSNAGAPYAQYWLSGDRIASRSVFVDTQI</sequence>
<evidence type="ECO:0000313" key="2">
    <source>
        <dbReference type="Proteomes" id="UP001362999"/>
    </source>
</evidence>
<gene>
    <name evidence="1" type="ORF">R3P38DRAFT_3182008</name>
</gene>
<accession>A0AAW0CFL9</accession>
<dbReference type="Proteomes" id="UP001362999">
    <property type="component" value="Unassembled WGS sequence"/>
</dbReference>
<evidence type="ECO:0008006" key="3">
    <source>
        <dbReference type="Google" id="ProtNLM"/>
    </source>
</evidence>
<dbReference type="AlphaFoldDB" id="A0AAW0CFL9"/>
<keyword evidence="2" id="KW-1185">Reference proteome</keyword>
<organism evidence="1 2">
    <name type="scientific">Favolaschia claudopus</name>
    <dbReference type="NCBI Taxonomy" id="2862362"/>
    <lineage>
        <taxon>Eukaryota</taxon>
        <taxon>Fungi</taxon>
        <taxon>Dikarya</taxon>
        <taxon>Basidiomycota</taxon>
        <taxon>Agaricomycotina</taxon>
        <taxon>Agaricomycetes</taxon>
        <taxon>Agaricomycetidae</taxon>
        <taxon>Agaricales</taxon>
        <taxon>Marasmiineae</taxon>
        <taxon>Mycenaceae</taxon>
        <taxon>Favolaschia</taxon>
    </lineage>
</organism>
<proteinExistence type="predicted"/>
<protein>
    <recommendedName>
        <fullName evidence="3">F-box domain-containing protein</fullName>
    </recommendedName>
</protein>
<dbReference type="EMBL" id="JAWWNJ010000017">
    <property type="protein sequence ID" value="KAK7037914.1"/>
    <property type="molecule type" value="Genomic_DNA"/>
</dbReference>
<reference evidence="1 2" key="1">
    <citation type="journal article" date="2024" name="J Genomics">
        <title>Draft genome sequencing and assembly of Favolaschia claudopus CIRM-BRFM 2984 isolated from oak limbs.</title>
        <authorList>
            <person name="Navarro D."/>
            <person name="Drula E."/>
            <person name="Chaduli D."/>
            <person name="Cazenave R."/>
            <person name="Ahrendt S."/>
            <person name="Wang J."/>
            <person name="Lipzen A."/>
            <person name="Daum C."/>
            <person name="Barry K."/>
            <person name="Grigoriev I.V."/>
            <person name="Favel A."/>
            <person name="Rosso M.N."/>
            <person name="Martin F."/>
        </authorList>
    </citation>
    <scope>NUCLEOTIDE SEQUENCE [LARGE SCALE GENOMIC DNA]</scope>
    <source>
        <strain evidence="1 2">CIRM-BRFM 2984</strain>
    </source>
</reference>
<name>A0AAW0CFL9_9AGAR</name>
<evidence type="ECO:0000313" key="1">
    <source>
        <dbReference type="EMBL" id="KAK7037914.1"/>
    </source>
</evidence>